<dbReference type="InterPro" id="IPR002547">
    <property type="entry name" value="tRNA-bd_dom"/>
</dbReference>
<dbReference type="AlphaFoldDB" id="A0A937D7G0"/>
<sequence>MDTNLSWQDFEKVDMRIGTIVSAEVFKEARNPAYKIVVDFGVLGKRKTSAQITKLYTCEEIVGKQVIAVVNFPPKQIANFMSECLVLGGLGEDKEVTLLQPERKVENGTKIA</sequence>
<comment type="caution">
    <text evidence="5">The sequence shown here is derived from an EMBL/GenBank/DDBJ whole genome shotgun (WGS) entry which is preliminary data.</text>
</comment>
<dbReference type="Pfam" id="PF01588">
    <property type="entry name" value="tRNA_bind"/>
    <property type="match status" value="1"/>
</dbReference>
<evidence type="ECO:0000313" key="5">
    <source>
        <dbReference type="EMBL" id="MBL0683050.1"/>
    </source>
</evidence>
<dbReference type="CDD" id="cd02798">
    <property type="entry name" value="tRNA_bind_CsaA"/>
    <property type="match status" value="1"/>
</dbReference>
<dbReference type="GO" id="GO:0000049">
    <property type="term" value="F:tRNA binding"/>
    <property type="evidence" value="ECO:0007669"/>
    <property type="project" value="UniProtKB-UniRule"/>
</dbReference>
<protein>
    <submittedName>
        <fullName evidence="5">tRNA-binding protein</fullName>
    </submittedName>
</protein>
<evidence type="ECO:0000259" key="4">
    <source>
        <dbReference type="PROSITE" id="PS50886"/>
    </source>
</evidence>
<accession>A0A937D7G0</accession>
<dbReference type="NCBIfam" id="TIGR02222">
    <property type="entry name" value="chap_CsaA"/>
    <property type="match status" value="1"/>
</dbReference>
<evidence type="ECO:0000256" key="2">
    <source>
        <dbReference type="ARBA" id="ARBA00022884"/>
    </source>
</evidence>
<gene>
    <name evidence="5" type="ORF">JJQ60_05960</name>
</gene>
<dbReference type="InterPro" id="IPR012340">
    <property type="entry name" value="NA-bd_OB-fold"/>
</dbReference>
<dbReference type="InterPro" id="IPR051270">
    <property type="entry name" value="Tyrosine-tRNA_ligase_regulator"/>
</dbReference>
<dbReference type="PANTHER" id="PTHR11586:SF37">
    <property type="entry name" value="TRNA-BINDING DOMAIN-CONTAINING PROTEIN"/>
    <property type="match status" value="1"/>
</dbReference>
<dbReference type="Gene3D" id="2.40.50.140">
    <property type="entry name" value="Nucleic acid-binding proteins"/>
    <property type="match status" value="1"/>
</dbReference>
<dbReference type="NCBIfam" id="NF007494">
    <property type="entry name" value="PRK10089.1-3"/>
    <property type="match status" value="1"/>
</dbReference>
<keyword evidence="1 3" id="KW-0820">tRNA-binding</keyword>
<proteinExistence type="predicted"/>
<evidence type="ECO:0000256" key="3">
    <source>
        <dbReference type="PROSITE-ProRule" id="PRU00209"/>
    </source>
</evidence>
<dbReference type="PROSITE" id="PS50886">
    <property type="entry name" value="TRBD"/>
    <property type="match status" value="1"/>
</dbReference>
<keyword evidence="6" id="KW-1185">Reference proteome</keyword>
<dbReference type="NCBIfam" id="NF007495">
    <property type="entry name" value="PRK10089.1-4"/>
    <property type="match status" value="1"/>
</dbReference>
<dbReference type="SUPFAM" id="SSF50249">
    <property type="entry name" value="Nucleic acid-binding proteins"/>
    <property type="match status" value="1"/>
</dbReference>
<dbReference type="PANTHER" id="PTHR11586">
    <property type="entry name" value="TRNA-AMINOACYLATION COFACTOR ARC1 FAMILY MEMBER"/>
    <property type="match status" value="1"/>
</dbReference>
<dbReference type="InterPro" id="IPR008231">
    <property type="entry name" value="CsaA"/>
</dbReference>
<dbReference type="EMBL" id="JAERQJ010000002">
    <property type="protein sequence ID" value="MBL0683050.1"/>
    <property type="molecule type" value="Genomic_DNA"/>
</dbReference>
<evidence type="ECO:0000256" key="1">
    <source>
        <dbReference type="ARBA" id="ARBA00022555"/>
    </source>
</evidence>
<dbReference type="Proteomes" id="UP000651057">
    <property type="component" value="Unassembled WGS sequence"/>
</dbReference>
<keyword evidence="2 3" id="KW-0694">RNA-binding</keyword>
<dbReference type="FunFam" id="2.40.50.140:FF:000165">
    <property type="entry name" value="Chaperone CsaA"/>
    <property type="match status" value="1"/>
</dbReference>
<reference evidence="5" key="1">
    <citation type="submission" date="2021-01" db="EMBL/GenBank/DDBJ databases">
        <authorList>
            <person name="Zhong Y.L."/>
        </authorList>
    </citation>
    <scope>NUCLEOTIDE SEQUENCE</scope>
    <source>
        <strain evidence="5">KCTC 23302</strain>
    </source>
</reference>
<evidence type="ECO:0000313" key="6">
    <source>
        <dbReference type="Proteomes" id="UP000651057"/>
    </source>
</evidence>
<feature type="domain" description="TRNA-binding" evidence="4">
    <location>
        <begin position="9"/>
        <end position="112"/>
    </location>
</feature>
<organism evidence="5 6">
    <name type="scientific">Aquimarina mytili</name>
    <dbReference type="NCBI Taxonomy" id="874423"/>
    <lineage>
        <taxon>Bacteria</taxon>
        <taxon>Pseudomonadati</taxon>
        <taxon>Bacteroidota</taxon>
        <taxon>Flavobacteriia</taxon>
        <taxon>Flavobacteriales</taxon>
        <taxon>Flavobacteriaceae</taxon>
        <taxon>Aquimarina</taxon>
    </lineage>
</organism>
<dbReference type="RefSeq" id="WP_201917678.1">
    <property type="nucleotide sequence ID" value="NZ_BAABAX010000023.1"/>
</dbReference>
<name>A0A937D7G0_9FLAO</name>